<feature type="domain" description="Peptidase M48" evidence="16">
    <location>
        <begin position="236"/>
        <end position="450"/>
    </location>
</feature>
<comment type="catalytic activity">
    <reaction evidence="11 15">
        <text>Hydrolyzes the peptide bond -P2-(S-farnesyl or geranylgeranyl)C-P1'-P2'-P3'-COOH where P1' and P2' are amino acids with aliphatic side chains and P3' is any C-terminal residue.</text>
        <dbReference type="EC" id="3.4.24.84"/>
    </reaction>
</comment>
<keyword evidence="2 15" id="KW-0645">Protease</keyword>
<dbReference type="GO" id="GO:0046872">
    <property type="term" value="F:metal ion binding"/>
    <property type="evidence" value="ECO:0007669"/>
    <property type="project" value="UniProtKB-UniRule"/>
</dbReference>
<keyword evidence="9 15" id="KW-0482">Metalloprotease</keyword>
<evidence type="ECO:0000256" key="9">
    <source>
        <dbReference type="ARBA" id="ARBA00023049"/>
    </source>
</evidence>
<keyword evidence="6 15" id="KW-0256">Endoplasmic reticulum</keyword>
<dbReference type="EC" id="3.4.24.84" evidence="15"/>
<dbReference type="CDD" id="cd07343">
    <property type="entry name" value="M48A_Zmpste24p_like"/>
    <property type="match status" value="1"/>
</dbReference>
<feature type="transmembrane region" description="Helical" evidence="15">
    <location>
        <begin position="318"/>
        <end position="337"/>
    </location>
</feature>
<dbReference type="InterPro" id="IPR032456">
    <property type="entry name" value="Peptidase_M48_N"/>
</dbReference>
<dbReference type="GO" id="GO:0071586">
    <property type="term" value="P:CAAX-box protein processing"/>
    <property type="evidence" value="ECO:0007669"/>
    <property type="project" value="UniProtKB-UniRule"/>
</dbReference>
<dbReference type="InterPro" id="IPR001915">
    <property type="entry name" value="Peptidase_M48"/>
</dbReference>
<name>A0A1Y2AML5_9TREE</name>
<dbReference type="Pfam" id="PF01435">
    <property type="entry name" value="Peptidase_M48"/>
    <property type="match status" value="1"/>
</dbReference>
<feature type="binding site" evidence="14">
    <location>
        <position position="393"/>
    </location>
    <ligand>
        <name>Zn(2+)</name>
        <dbReference type="ChEBI" id="CHEBI:29105"/>
        <note>catalytic</note>
    </ligand>
</feature>
<dbReference type="PANTHER" id="PTHR10120">
    <property type="entry name" value="CAAX PRENYL PROTEASE 1"/>
    <property type="match status" value="1"/>
</dbReference>
<feature type="active site" description="Proton donor" evidence="13">
    <location>
        <position position="397"/>
    </location>
</feature>
<evidence type="ECO:0000256" key="12">
    <source>
        <dbReference type="ARBA" id="ARBA00060927"/>
    </source>
</evidence>
<dbReference type="Pfam" id="PF16491">
    <property type="entry name" value="Peptidase_M48_N"/>
    <property type="match status" value="1"/>
</dbReference>
<comment type="similarity">
    <text evidence="12 15">Belongs to the peptidase M48A family.</text>
</comment>
<feature type="transmembrane region" description="Helical" evidence="15">
    <location>
        <begin position="131"/>
        <end position="156"/>
    </location>
</feature>
<gene>
    <name evidence="18" type="ORF">BCR39DRAFT_548601</name>
</gene>
<feature type="transmembrane region" description="Helical" evidence="15">
    <location>
        <begin position="177"/>
        <end position="197"/>
    </location>
</feature>
<reference evidence="18 19" key="1">
    <citation type="submission" date="2016-07" db="EMBL/GenBank/DDBJ databases">
        <title>Pervasive Adenine N6-methylation of Active Genes in Fungi.</title>
        <authorList>
            <consortium name="DOE Joint Genome Institute"/>
            <person name="Mondo S.J."/>
            <person name="Dannebaum R.O."/>
            <person name="Kuo R.C."/>
            <person name="Labutti K."/>
            <person name="Haridas S."/>
            <person name="Kuo A."/>
            <person name="Salamov A."/>
            <person name="Ahrendt S.R."/>
            <person name="Lipzen A."/>
            <person name="Sullivan W."/>
            <person name="Andreopoulos W.B."/>
            <person name="Clum A."/>
            <person name="Lindquist E."/>
            <person name="Daum C."/>
            <person name="Ramamoorthy G.K."/>
            <person name="Gryganskyi A."/>
            <person name="Culley D."/>
            <person name="Magnuson J.K."/>
            <person name="James T.Y."/>
            <person name="O'Malley M.A."/>
            <person name="Stajich J.E."/>
            <person name="Spatafora J.W."/>
            <person name="Visel A."/>
            <person name="Grigoriev I.V."/>
        </authorList>
    </citation>
    <scope>NUCLEOTIDE SEQUENCE [LARGE SCALE GENOMIC DNA]</scope>
    <source>
        <strain evidence="18 19">68-887.2</strain>
    </source>
</reference>
<feature type="binding site" evidence="14">
    <location>
        <position position="305"/>
    </location>
    <ligand>
        <name>Zn(2+)</name>
        <dbReference type="ChEBI" id="CHEBI:29105"/>
        <note>catalytic</note>
    </ligand>
</feature>
<evidence type="ECO:0000256" key="2">
    <source>
        <dbReference type="ARBA" id="ARBA00022670"/>
    </source>
</evidence>
<keyword evidence="19" id="KW-1185">Reference proteome</keyword>
<protein>
    <recommendedName>
        <fullName evidence="15">CAAX prenyl protease</fullName>
        <ecNumber evidence="15">3.4.24.84</ecNumber>
    </recommendedName>
</protein>
<evidence type="ECO:0000259" key="16">
    <source>
        <dbReference type="Pfam" id="PF01435"/>
    </source>
</evidence>
<feature type="transmembrane region" description="Helical" evidence="15">
    <location>
        <begin position="203"/>
        <end position="225"/>
    </location>
</feature>
<dbReference type="OrthoDB" id="360839at2759"/>
<dbReference type="STRING" id="71784.A0A1Y2AML5"/>
<comment type="function">
    <text evidence="15">Proteolytically removes the C-terminal three residues of farnesylated proteins.</text>
</comment>
<dbReference type="GO" id="GO:0005789">
    <property type="term" value="C:endoplasmic reticulum membrane"/>
    <property type="evidence" value="ECO:0007669"/>
    <property type="project" value="UniProtKB-SubCell"/>
</dbReference>
<evidence type="ECO:0000256" key="15">
    <source>
        <dbReference type="RuleBase" id="RU366005"/>
    </source>
</evidence>
<comment type="cofactor">
    <cofactor evidence="14 15">
        <name>Zn(2+)</name>
        <dbReference type="ChEBI" id="CHEBI:29105"/>
    </cofactor>
    <text evidence="14 15">Binds 1 zinc ion per subunit.</text>
</comment>
<evidence type="ECO:0000256" key="3">
    <source>
        <dbReference type="ARBA" id="ARBA00022692"/>
    </source>
</evidence>
<dbReference type="AlphaFoldDB" id="A0A1Y2AML5"/>
<sequence>MSNLIIESIGNGIDRLAQLADNPTIDYQQVAIYGSWLLTTFEVYLYKQQLKQYDIKVIPTELVEHLPRETFDKSQAYGRDKTRYSLIKKVFDQILSVLLIQFGLFTKMWDWSGVCITKLGLSDDRIITRSLIWTIIYVAISTPIGIPWDYFYTFVLEEKHGFNKSTVKLWWIDKAKTMALMAVLGLPIWGAFLWIINWAGKDFVPWLMLFMIVIQLSMQIIYPIFIQPLFNKLTPLPDGEVRTRVEVLANKLGFPLKHLYEIDGSKRSSHSNAYFYGLPWNKHIVIFDTLMEQSTPAEVEAVLGHELGHWYLSHPSKLLLIGNLHLLFTLTLFAVFIHNTTLYKSFGFDPSLALDGPRGPPANVIGFTLFQLLLEPLDAPVKFLFNSITRKYEYQADEFGVKLDKRQELKTALTKLHVKNLSSPYNDALYSMYHHSHPTLTERLRALDEYKDDGKPLKIKSEKKEL</sequence>
<evidence type="ECO:0000256" key="4">
    <source>
        <dbReference type="ARBA" id="ARBA00022723"/>
    </source>
</evidence>
<evidence type="ECO:0000259" key="17">
    <source>
        <dbReference type="Pfam" id="PF16491"/>
    </source>
</evidence>
<keyword evidence="3 15" id="KW-0812">Transmembrane</keyword>
<evidence type="ECO:0000256" key="14">
    <source>
        <dbReference type="PIRSR" id="PIRSR627057-2"/>
    </source>
</evidence>
<evidence type="ECO:0000256" key="7">
    <source>
        <dbReference type="ARBA" id="ARBA00022833"/>
    </source>
</evidence>
<dbReference type="Proteomes" id="UP000193986">
    <property type="component" value="Unassembled WGS sequence"/>
</dbReference>
<dbReference type="InParanoid" id="A0A1Y2AML5"/>
<evidence type="ECO:0000256" key="6">
    <source>
        <dbReference type="ARBA" id="ARBA00022824"/>
    </source>
</evidence>
<comment type="caution">
    <text evidence="18">The sequence shown here is derived from an EMBL/GenBank/DDBJ whole genome shotgun (WGS) entry which is preliminary data.</text>
</comment>
<evidence type="ECO:0000256" key="8">
    <source>
        <dbReference type="ARBA" id="ARBA00022989"/>
    </source>
</evidence>
<evidence type="ECO:0000256" key="11">
    <source>
        <dbReference type="ARBA" id="ARBA00044456"/>
    </source>
</evidence>
<dbReference type="GO" id="GO:0004222">
    <property type="term" value="F:metalloendopeptidase activity"/>
    <property type="evidence" value="ECO:0007669"/>
    <property type="project" value="UniProtKB-UniRule"/>
</dbReference>
<keyword evidence="10 15" id="KW-0472">Membrane</keyword>
<feature type="binding site" evidence="14">
    <location>
        <position position="309"/>
    </location>
    <ligand>
        <name>Zn(2+)</name>
        <dbReference type="ChEBI" id="CHEBI:29105"/>
        <note>catalytic</note>
    </ligand>
</feature>
<comment type="caution">
    <text evidence="15">Lacks conserved residue(s) required for the propagation of feature annotation.</text>
</comment>
<evidence type="ECO:0000313" key="19">
    <source>
        <dbReference type="Proteomes" id="UP000193986"/>
    </source>
</evidence>
<evidence type="ECO:0000256" key="5">
    <source>
        <dbReference type="ARBA" id="ARBA00022801"/>
    </source>
</evidence>
<keyword evidence="4 14" id="KW-0479">Metal-binding</keyword>
<feature type="active site" evidence="13">
    <location>
        <position position="306"/>
    </location>
</feature>
<comment type="subcellular location">
    <subcellularLocation>
        <location evidence="1 15">Endoplasmic reticulum membrane</location>
        <topology evidence="1 15">Multi-pass membrane protein</topology>
    </subcellularLocation>
</comment>
<keyword evidence="5 15" id="KW-0378">Hydrolase</keyword>
<accession>A0A1Y2AML5</accession>
<dbReference type="FunCoup" id="A0A1Y2AML5">
    <property type="interactions" value="562"/>
</dbReference>
<keyword evidence="7 14" id="KW-0862">Zinc</keyword>
<dbReference type="Gene3D" id="3.30.2010.10">
    <property type="entry name" value="Metalloproteases ('zincins'), catalytic domain"/>
    <property type="match status" value="1"/>
</dbReference>
<evidence type="ECO:0000313" key="18">
    <source>
        <dbReference type="EMBL" id="ORY23813.1"/>
    </source>
</evidence>
<evidence type="ECO:0000256" key="10">
    <source>
        <dbReference type="ARBA" id="ARBA00023136"/>
    </source>
</evidence>
<feature type="domain" description="CAAX prenyl protease 1 N-terminal" evidence="17">
    <location>
        <begin position="49"/>
        <end position="232"/>
    </location>
</feature>
<keyword evidence="8 15" id="KW-1133">Transmembrane helix</keyword>
<evidence type="ECO:0000256" key="13">
    <source>
        <dbReference type="PIRSR" id="PIRSR627057-1"/>
    </source>
</evidence>
<organism evidence="18 19">
    <name type="scientific">Naematelia encephala</name>
    <dbReference type="NCBI Taxonomy" id="71784"/>
    <lineage>
        <taxon>Eukaryota</taxon>
        <taxon>Fungi</taxon>
        <taxon>Dikarya</taxon>
        <taxon>Basidiomycota</taxon>
        <taxon>Agaricomycotina</taxon>
        <taxon>Tremellomycetes</taxon>
        <taxon>Tremellales</taxon>
        <taxon>Naemateliaceae</taxon>
        <taxon>Naematelia</taxon>
    </lineage>
</organism>
<dbReference type="InterPro" id="IPR027057">
    <property type="entry name" value="CAXX_Prtase_1"/>
</dbReference>
<dbReference type="EMBL" id="MCFC01000075">
    <property type="protein sequence ID" value="ORY23813.1"/>
    <property type="molecule type" value="Genomic_DNA"/>
</dbReference>
<evidence type="ECO:0000256" key="1">
    <source>
        <dbReference type="ARBA" id="ARBA00004477"/>
    </source>
</evidence>
<dbReference type="FunFam" id="3.30.2010.10:FF:000002">
    <property type="entry name" value="CAAX prenyl protease"/>
    <property type="match status" value="1"/>
</dbReference>
<proteinExistence type="inferred from homology"/>